<dbReference type="EMBL" id="LLXH01000228">
    <property type="protein sequence ID" value="PKC70315.1"/>
    <property type="molecule type" value="Genomic_DNA"/>
</dbReference>
<organism evidence="2 3">
    <name type="scientific">Rhizophagus irregularis</name>
    <dbReference type="NCBI Taxonomy" id="588596"/>
    <lineage>
        <taxon>Eukaryota</taxon>
        <taxon>Fungi</taxon>
        <taxon>Fungi incertae sedis</taxon>
        <taxon>Mucoromycota</taxon>
        <taxon>Glomeromycotina</taxon>
        <taxon>Glomeromycetes</taxon>
        <taxon>Glomerales</taxon>
        <taxon>Glomeraceae</taxon>
        <taxon>Rhizophagus</taxon>
    </lineage>
</organism>
<dbReference type="AlphaFoldDB" id="A0A2N0S423"/>
<name>A0A2N0S423_9GLOM</name>
<dbReference type="VEuPathDB" id="FungiDB:RhiirA1_454919"/>
<keyword evidence="1" id="KW-0472">Membrane</keyword>
<sequence length="312" mass="37285">MDSFDLHSILTFQEDNMKLSLLCSNSYNNKMNTDFFSEFFNNNVNLTKPFNENFNDKDLFSYFELPAFNINFTDINISPNPEYFTKNLILLHQILNHFLMTILPTLIFFRILNNFLMIIFYFKSTSNLNSFSNYQYNLAVDDCFDDCNTKDKDSNNFTIWHKSYKYSSNGCYKAQKNIIKHLKTKVQNFNNFIKAFYLYRMHYMWRFLRLVGQKHIHYFNLTLECKVYEVLNRSIVLLRNLLINNASILCDVEKTINKRHEEEVRYCKLTDIKNLLYSDTIEDNFIKDVVDKLQITLKALLDGMNMLKIVET</sequence>
<evidence type="ECO:0000313" key="2">
    <source>
        <dbReference type="EMBL" id="PKC70315.1"/>
    </source>
</evidence>
<protein>
    <submittedName>
        <fullName evidence="2">Uncharacterized protein</fullName>
    </submittedName>
</protein>
<evidence type="ECO:0000256" key="1">
    <source>
        <dbReference type="SAM" id="Phobius"/>
    </source>
</evidence>
<accession>A0A2N0S423</accession>
<dbReference type="VEuPathDB" id="FungiDB:RhiirFUN_001545"/>
<keyword evidence="1" id="KW-0812">Transmembrane</keyword>
<evidence type="ECO:0000313" key="3">
    <source>
        <dbReference type="Proteomes" id="UP000232688"/>
    </source>
</evidence>
<gene>
    <name evidence="2" type="ORF">RhiirA1_454919</name>
</gene>
<dbReference type="Proteomes" id="UP000232688">
    <property type="component" value="Unassembled WGS sequence"/>
</dbReference>
<keyword evidence="1" id="KW-1133">Transmembrane helix</keyword>
<feature type="transmembrane region" description="Helical" evidence="1">
    <location>
        <begin position="98"/>
        <end position="122"/>
    </location>
</feature>
<dbReference type="VEuPathDB" id="FungiDB:FUN_013377"/>
<comment type="caution">
    <text evidence="2">The sequence shown here is derived from an EMBL/GenBank/DDBJ whole genome shotgun (WGS) entry which is preliminary data.</text>
</comment>
<reference evidence="2 3" key="1">
    <citation type="submission" date="2017-10" db="EMBL/GenBank/DDBJ databases">
        <title>Extensive intraspecific genome diversity in a model arbuscular mycorrhizal fungus.</title>
        <authorList>
            <person name="Chen E.C.H."/>
            <person name="Morin E."/>
            <person name="Baudet D."/>
            <person name="Noel J."/>
            <person name="Ndikumana S."/>
            <person name="Charron P."/>
            <person name="St-Onge C."/>
            <person name="Giorgi J."/>
            <person name="Grigoriev I.V."/>
            <person name="Roux C."/>
            <person name="Martin F.M."/>
            <person name="Corradi N."/>
        </authorList>
    </citation>
    <scope>NUCLEOTIDE SEQUENCE [LARGE SCALE GENOMIC DNA]</scope>
    <source>
        <strain evidence="2 3">A1</strain>
    </source>
</reference>
<reference evidence="2 3" key="2">
    <citation type="submission" date="2017-10" db="EMBL/GenBank/DDBJ databases">
        <title>Genome analyses suggest a sexual origin of heterokaryosis in a supposedly ancient asexual fungus.</title>
        <authorList>
            <person name="Corradi N."/>
            <person name="Sedzielewska K."/>
            <person name="Noel J."/>
            <person name="Charron P."/>
            <person name="Farinelli L."/>
            <person name="Marton T."/>
            <person name="Kruger M."/>
            <person name="Pelin A."/>
            <person name="Brachmann A."/>
            <person name="Corradi N."/>
        </authorList>
    </citation>
    <scope>NUCLEOTIDE SEQUENCE [LARGE SCALE GENOMIC DNA]</scope>
    <source>
        <strain evidence="2 3">A1</strain>
    </source>
</reference>
<proteinExistence type="predicted"/>